<dbReference type="Proteomes" id="UP000286341">
    <property type="component" value="Unassembled WGS sequence"/>
</dbReference>
<reference evidence="10" key="5">
    <citation type="journal article" date="2020" name="Cell Host Microbe">
        <title>Functional and Genomic Variation between Human-Derived Isolates of Lachnospiraceae Reveals Inter- and Intra-Species Diversity.</title>
        <authorList>
            <person name="Sorbara M.T."/>
            <person name="Littmann E.R."/>
            <person name="Fontana E."/>
            <person name="Moody T.U."/>
            <person name="Kohout C.E."/>
            <person name="Gjonbalaj M."/>
            <person name="Eaton V."/>
            <person name="Seok R."/>
            <person name="Leiner I.M."/>
            <person name="Pamer E.G."/>
        </authorList>
    </citation>
    <scope>NUCLEOTIDE SEQUENCE</scope>
    <source>
        <strain evidence="10">MSK.17.79</strain>
    </source>
</reference>
<dbReference type="EMBL" id="QRON01000010">
    <property type="protein sequence ID" value="RHL26948.1"/>
    <property type="molecule type" value="Genomic_DNA"/>
</dbReference>
<evidence type="ECO:0000256" key="4">
    <source>
        <dbReference type="RuleBase" id="RU362073"/>
    </source>
</evidence>
<dbReference type="InterPro" id="IPR001029">
    <property type="entry name" value="Flagellin_N"/>
</dbReference>
<evidence type="ECO:0000313" key="14">
    <source>
        <dbReference type="EMBL" id="RHL26948.1"/>
    </source>
</evidence>
<comment type="subcellular location">
    <subcellularLocation>
        <location evidence="4">Secreted</location>
    </subcellularLocation>
    <subcellularLocation>
        <location evidence="4">Bacterial flagellum</location>
    </subcellularLocation>
</comment>
<evidence type="ECO:0000313" key="17">
    <source>
        <dbReference type="Proteomes" id="UP000283297"/>
    </source>
</evidence>
<gene>
    <name evidence="7" type="primary">hag_1</name>
    <name evidence="14" type="ORF">DW028_12565</name>
    <name evidence="13" type="ORF">DW703_06890</name>
    <name evidence="12" type="ORF">DW948_06500</name>
    <name evidence="11" type="ORF">DWV45_09505</name>
    <name evidence="7" type="ORF">ERS852580_01446</name>
    <name evidence="15" type="ORF">FYL37_14525</name>
    <name evidence="10" type="ORF">G4319_05240</name>
    <name evidence="8" type="ORF">LIZ82_11135</name>
    <name evidence="9" type="ORF">LK487_11275</name>
</gene>
<dbReference type="InterPro" id="IPR042187">
    <property type="entry name" value="Flagellin_C_sub2"/>
</dbReference>
<dbReference type="OrthoDB" id="9796789at2"/>
<keyword evidence="3 4" id="KW-0975">Bacterial flagellum</keyword>
<evidence type="ECO:0000259" key="6">
    <source>
        <dbReference type="Pfam" id="PF00700"/>
    </source>
</evidence>
<evidence type="ECO:0000313" key="18">
    <source>
        <dbReference type="Proteomes" id="UP000283501"/>
    </source>
</evidence>
<evidence type="ECO:0000256" key="3">
    <source>
        <dbReference type="ARBA" id="ARBA00023143"/>
    </source>
</evidence>
<dbReference type="EMBL" id="JAJFBX010000016">
    <property type="protein sequence ID" value="MCC2747600.1"/>
    <property type="molecule type" value="Genomic_DNA"/>
</dbReference>
<dbReference type="Proteomes" id="UP000095673">
    <property type="component" value="Unassembled WGS sequence"/>
</dbReference>
<dbReference type="GeneID" id="86986980"/>
<dbReference type="GO" id="GO:0005576">
    <property type="term" value="C:extracellular region"/>
    <property type="evidence" value="ECO:0007669"/>
    <property type="project" value="UniProtKB-SubCell"/>
</dbReference>
<dbReference type="EMBL" id="QSAZ01000008">
    <property type="protein sequence ID" value="RGW86843.1"/>
    <property type="molecule type" value="Genomic_DNA"/>
</dbReference>
<dbReference type="EMBL" id="QSKY01000008">
    <property type="protein sequence ID" value="RHF04795.1"/>
    <property type="molecule type" value="Genomic_DNA"/>
</dbReference>
<keyword evidence="7" id="KW-0966">Cell projection</keyword>
<dbReference type="InterPro" id="IPR046358">
    <property type="entry name" value="Flagellin_C"/>
</dbReference>
<evidence type="ECO:0000256" key="2">
    <source>
        <dbReference type="ARBA" id="ARBA00020110"/>
    </source>
</evidence>
<dbReference type="PANTHER" id="PTHR42792:SF2">
    <property type="entry name" value="FLAGELLIN"/>
    <property type="match status" value="1"/>
</dbReference>
<evidence type="ECO:0000313" key="12">
    <source>
        <dbReference type="EMBL" id="RHA14331.1"/>
    </source>
</evidence>
<dbReference type="InterPro" id="IPR001492">
    <property type="entry name" value="Flagellin"/>
</dbReference>
<keyword evidence="7" id="KW-0969">Cilium</keyword>
<evidence type="ECO:0000313" key="11">
    <source>
        <dbReference type="EMBL" id="RGW86843.1"/>
    </source>
</evidence>
<sequence>MKINRNMSAVRANKQLLGTENRLSKSMKRLSSGYKINSAEDNPAGMAISNKMKAQIEALDQAKSNSSDAQNVMKIADGALGEVSSMLQRIRELAVQGASDTYSENDKKALQSEIDELTKEVDRISGDTEYNTKSLLDGSSDTRVYVRQKDANGNMTQVNSYITRINFSDNVASDKYELTVNSLATQATGSLASATKPDAEGTISINGVSVAVKADMTQDEYIQALQKAATTAGTTMQVNGDSISFLSNEYGSDSTVNISLSSSLKALAGAGYENADDGSGNMQLKSNGKDAVVTGGENLSDKTIRADGNRVYVVGNSGFSMDFLLSSDMDMTAGSSNLQIDISDIGNMAVQIGANEGQEMKIRIPEVSSQTLYLDTVDVTVKGGADKAMSTLDEAIEYVSGVRSRIGAFQNRLESAESSLSETSENMTGAYSNIMDTDMATEMTEYAAQNILDQAGISVLSQANDLPQQVLSLLSR</sequence>
<dbReference type="PANTHER" id="PTHR42792">
    <property type="entry name" value="FLAGELLIN"/>
    <property type="match status" value="1"/>
</dbReference>
<proteinExistence type="inferred from homology"/>
<evidence type="ECO:0000256" key="1">
    <source>
        <dbReference type="ARBA" id="ARBA00005709"/>
    </source>
</evidence>
<reference evidence="15 21" key="4">
    <citation type="submission" date="2019-09" db="EMBL/GenBank/DDBJ databases">
        <title>Strain-level analysis of Eubacterium rectale using genomes from metagenomes.</title>
        <authorList>
            <person name="Karcher N."/>
            <person name="Segata N."/>
        </authorList>
    </citation>
    <scope>NUCLEOTIDE SEQUENCE [LARGE SCALE GENOMIC DNA]</scope>
    <source>
        <strain evidence="15 21">L2-21</strain>
    </source>
</reference>
<comment type="similarity">
    <text evidence="1 4">Belongs to the bacterial flagellin family.</text>
</comment>
<dbReference type="Proteomes" id="UP000324325">
    <property type="component" value="Unassembled WGS sequence"/>
</dbReference>
<dbReference type="PRINTS" id="PR00207">
    <property type="entry name" value="FLAGELLIN"/>
</dbReference>
<evidence type="ECO:0000313" key="16">
    <source>
        <dbReference type="Proteomes" id="UP000095673"/>
    </source>
</evidence>
<dbReference type="Pfam" id="PF00669">
    <property type="entry name" value="Flagellin_N"/>
    <property type="match status" value="1"/>
</dbReference>
<dbReference type="AlphaFoldDB" id="A0A173T8A2"/>
<dbReference type="Pfam" id="PF00700">
    <property type="entry name" value="Flagellin_C"/>
    <property type="match status" value="1"/>
</dbReference>
<keyword evidence="7" id="KW-0282">Flagellum</keyword>
<reference evidence="9" key="8">
    <citation type="submission" date="2021-10" db="EMBL/GenBank/DDBJ databases">
        <title>Collection of gut derived symbiotic bacterial strains cultured from healthy donors.</title>
        <authorList>
            <person name="Lin H."/>
            <person name="Littmann E."/>
            <person name="Claire K."/>
            <person name="Pamer E."/>
        </authorList>
    </citation>
    <scope>NUCLEOTIDE SEQUENCE</scope>
    <source>
        <strain evidence="9">MSK.22.92</strain>
    </source>
</reference>
<dbReference type="Proteomes" id="UP001197741">
    <property type="component" value="Unassembled WGS sequence"/>
</dbReference>
<organism evidence="7 16">
    <name type="scientific">Agathobacter rectalis</name>
    <dbReference type="NCBI Taxonomy" id="39491"/>
    <lineage>
        <taxon>Bacteria</taxon>
        <taxon>Bacillati</taxon>
        <taxon>Bacillota</taxon>
        <taxon>Clostridia</taxon>
        <taxon>Lachnospirales</taxon>
        <taxon>Lachnospiraceae</taxon>
        <taxon>Agathobacter</taxon>
    </lineage>
</organism>
<dbReference type="Gene3D" id="1.20.1330.10">
    <property type="entry name" value="f41 fragment of flagellin, N-terminal domain"/>
    <property type="match status" value="2"/>
</dbReference>
<evidence type="ECO:0000313" key="9">
    <source>
        <dbReference type="EMBL" id="MCC2747600.1"/>
    </source>
</evidence>
<feature type="domain" description="Flagellin C-terminal" evidence="6">
    <location>
        <begin position="390"/>
        <end position="474"/>
    </location>
</feature>
<feature type="domain" description="Flagellin N-terminal" evidence="5">
    <location>
        <begin position="3"/>
        <end position="140"/>
    </location>
</feature>
<evidence type="ECO:0000313" key="8">
    <source>
        <dbReference type="EMBL" id="MCB6961435.1"/>
    </source>
</evidence>
<evidence type="ECO:0000313" key="21">
    <source>
        <dbReference type="Proteomes" id="UP000324325"/>
    </source>
</evidence>
<reference evidence="10" key="6">
    <citation type="submission" date="2020-02" db="EMBL/GenBank/DDBJ databases">
        <authorList>
            <person name="Littmann E."/>
            <person name="Sorbara M."/>
        </authorList>
    </citation>
    <scope>NUCLEOTIDE SEQUENCE</scope>
    <source>
        <strain evidence="10">MSK.17.79</strain>
    </source>
</reference>
<dbReference type="GO" id="GO:0009288">
    <property type="term" value="C:bacterial-type flagellum"/>
    <property type="evidence" value="ECO:0007669"/>
    <property type="project" value="UniProtKB-SubCell"/>
</dbReference>
<reference evidence="15 21" key="3">
    <citation type="submission" date="2019-08" db="EMBL/GenBank/DDBJ databases">
        <authorList>
            <person name="Duncan S."/>
            <person name="Walker A."/>
        </authorList>
    </citation>
    <scope>NUCLEOTIDE SEQUENCE [LARGE SCALE GENOMIC DNA]</scope>
    <source>
        <strain evidence="15 21">L2-21</strain>
    </source>
</reference>
<evidence type="ECO:0000259" key="5">
    <source>
        <dbReference type="Pfam" id="PF00669"/>
    </source>
</evidence>
<keyword evidence="4" id="KW-0964">Secreted</keyword>
<dbReference type="RefSeq" id="WP_012740966.1">
    <property type="nucleotide sequence ID" value="NZ_CP092643.1"/>
</dbReference>
<dbReference type="EMBL" id="JAAILW010000007">
    <property type="protein sequence ID" value="NSC26755.1"/>
    <property type="molecule type" value="Genomic_DNA"/>
</dbReference>
<protein>
    <recommendedName>
        <fullName evidence="2 4">Flagellin</fullName>
    </recommendedName>
</protein>
<reference evidence="8" key="7">
    <citation type="submission" date="2021-10" db="EMBL/GenBank/DDBJ databases">
        <title>Collection of gut derived symbiotic bacterial strains cultured from healthy donors.</title>
        <authorList>
            <person name="Lin H."/>
            <person name="Littmann E."/>
            <person name="Kohout C."/>
            <person name="Pamer E.G."/>
        </authorList>
    </citation>
    <scope>NUCLEOTIDE SEQUENCE</scope>
    <source>
        <strain evidence="8">DFI.7.28A</strain>
    </source>
</reference>
<evidence type="ECO:0000313" key="20">
    <source>
        <dbReference type="Proteomes" id="UP000286341"/>
    </source>
</evidence>
<dbReference type="Proteomes" id="UP000283683">
    <property type="component" value="Unassembled WGS sequence"/>
</dbReference>
<dbReference type="Proteomes" id="UP001197847">
    <property type="component" value="Unassembled WGS sequence"/>
</dbReference>
<evidence type="ECO:0000313" key="10">
    <source>
        <dbReference type="EMBL" id="NSC26755.1"/>
    </source>
</evidence>
<dbReference type="OMA" id="DMTSNRV"/>
<dbReference type="EMBL" id="JAJCJQ010000018">
    <property type="protein sequence ID" value="MCB6961435.1"/>
    <property type="molecule type" value="Genomic_DNA"/>
</dbReference>
<dbReference type="Proteomes" id="UP000283297">
    <property type="component" value="Unassembled WGS sequence"/>
</dbReference>
<dbReference type="Proteomes" id="UP000283501">
    <property type="component" value="Unassembled WGS sequence"/>
</dbReference>
<name>A0A173T8A2_9FIRM</name>
<reference evidence="7 16" key="1">
    <citation type="submission" date="2015-09" db="EMBL/GenBank/DDBJ databases">
        <authorList>
            <consortium name="Pathogen Informatics"/>
        </authorList>
    </citation>
    <scope>NUCLEOTIDE SEQUENCE [LARGE SCALE GENOMIC DNA]</scope>
    <source>
        <strain evidence="7 16">2789STDY5834968</strain>
    </source>
</reference>
<comment type="function">
    <text evidence="4">Flagellin is the subunit protein which polymerizes to form the filaments of bacterial flagella.</text>
</comment>
<dbReference type="Gene3D" id="6.10.10.10">
    <property type="entry name" value="Flagellar export chaperone, C-terminal domain"/>
    <property type="match status" value="1"/>
</dbReference>
<evidence type="ECO:0000313" key="15">
    <source>
        <dbReference type="EMBL" id="TYL55632.1"/>
    </source>
</evidence>
<dbReference type="GO" id="GO:0005198">
    <property type="term" value="F:structural molecule activity"/>
    <property type="evidence" value="ECO:0007669"/>
    <property type="project" value="UniProtKB-UniRule"/>
</dbReference>
<evidence type="ECO:0000313" key="13">
    <source>
        <dbReference type="EMBL" id="RHF04795.1"/>
    </source>
</evidence>
<dbReference type="EMBL" id="VSTG01000027">
    <property type="protein sequence ID" value="TYL55632.1"/>
    <property type="molecule type" value="Genomic_DNA"/>
</dbReference>
<evidence type="ECO:0000313" key="7">
    <source>
        <dbReference type="EMBL" id="CUM98225.1"/>
    </source>
</evidence>
<reference evidence="17 18" key="2">
    <citation type="submission" date="2018-08" db="EMBL/GenBank/DDBJ databases">
        <title>A genome reference for cultivated species of the human gut microbiota.</title>
        <authorList>
            <person name="Zou Y."/>
            <person name="Xue W."/>
            <person name="Luo G."/>
        </authorList>
    </citation>
    <scope>NUCLEOTIDE SEQUENCE [LARGE SCALE GENOMIC DNA]</scope>
    <source>
        <strain evidence="11 19">AF06-19</strain>
        <strain evidence="14 17">AF38-24</strain>
        <strain evidence="13 18">AM26-2LB</strain>
        <strain evidence="12 20">AM44-1AT</strain>
    </source>
</reference>
<accession>A0A173T8A2</accession>
<evidence type="ECO:0000313" key="19">
    <source>
        <dbReference type="Proteomes" id="UP000283683"/>
    </source>
</evidence>
<dbReference type="Proteomes" id="UP001193670">
    <property type="component" value="Unassembled WGS sequence"/>
</dbReference>
<dbReference type="SUPFAM" id="SSF64518">
    <property type="entry name" value="Phase 1 flagellin"/>
    <property type="match status" value="1"/>
</dbReference>
<dbReference type="EMBL" id="CYXM01000005">
    <property type="protein sequence ID" value="CUM98225.1"/>
    <property type="molecule type" value="Genomic_DNA"/>
</dbReference>
<dbReference type="EMBL" id="QSFB01000007">
    <property type="protein sequence ID" value="RHA14331.1"/>
    <property type="molecule type" value="Genomic_DNA"/>
</dbReference>